<proteinExistence type="predicted"/>
<accession>A0AAD5WCA1</accession>
<feature type="region of interest" description="Disordered" evidence="1">
    <location>
        <begin position="453"/>
        <end position="579"/>
    </location>
</feature>
<dbReference type="PANTHER" id="PTHR47165:SF4">
    <property type="entry name" value="OS03G0429900 PROTEIN"/>
    <property type="match status" value="1"/>
</dbReference>
<evidence type="ECO:0000313" key="4">
    <source>
        <dbReference type="Proteomes" id="UP001210211"/>
    </source>
</evidence>
<dbReference type="AlphaFoldDB" id="A0AAD5WCA1"/>
<organism evidence="3 4">
    <name type="scientific">Rhynchospora tenuis</name>
    <dbReference type="NCBI Taxonomy" id="198213"/>
    <lineage>
        <taxon>Eukaryota</taxon>
        <taxon>Viridiplantae</taxon>
        <taxon>Streptophyta</taxon>
        <taxon>Embryophyta</taxon>
        <taxon>Tracheophyta</taxon>
        <taxon>Spermatophyta</taxon>
        <taxon>Magnoliopsida</taxon>
        <taxon>Liliopsida</taxon>
        <taxon>Poales</taxon>
        <taxon>Cyperaceae</taxon>
        <taxon>Cyperoideae</taxon>
        <taxon>Rhynchosporeae</taxon>
        <taxon>Rhynchospora</taxon>
    </lineage>
</organism>
<dbReference type="Pfam" id="PF02721">
    <property type="entry name" value="DUF223"/>
    <property type="match status" value="1"/>
</dbReference>
<feature type="domain" description="Replication protein A 70 kDa DNA-binding subunit B/D first OB fold" evidence="2">
    <location>
        <begin position="33"/>
        <end position="133"/>
    </location>
</feature>
<dbReference type="PANTHER" id="PTHR47165">
    <property type="entry name" value="OS03G0429900 PROTEIN"/>
    <property type="match status" value="1"/>
</dbReference>
<feature type="compositionally biased region" description="Low complexity" evidence="1">
    <location>
        <begin position="482"/>
        <end position="495"/>
    </location>
</feature>
<feature type="compositionally biased region" description="Low complexity" evidence="1">
    <location>
        <begin position="522"/>
        <end position="535"/>
    </location>
</feature>
<dbReference type="EMBL" id="JAMRDG010000002">
    <property type="protein sequence ID" value="KAJ3685198.1"/>
    <property type="molecule type" value="Genomic_DNA"/>
</dbReference>
<dbReference type="SUPFAM" id="SSF50249">
    <property type="entry name" value="Nucleic acid-binding proteins"/>
    <property type="match status" value="3"/>
</dbReference>
<sequence length="579" mass="63539">MIITQASSRFLKARVITGSAVGQQMDTLELVKISDLPNKPHSVRIQVRIIRVWAASPPDSAVIWYYGTVLVDAHGGVIEARILKVDYQRLSRLIEEGRICEIARFSVTDAPAKYHVVPGDHIIYFTRQTTVTPLAPSSIQIPLRFFAFERLDIIGTEIKDKNKIIDLIGRIAGFSPIKQTNQSKPYQIMYLADQRGSMLEVTLWSQFLAMFDIPALYEQSTIQPVIVICAAVQINEWDHVYGVKAISGTRFYFDSTIPEIVQFAAGTEQFTVSFLMQDTMYKCVATIVDLKNRYKLLLTVKDETDIAEFVALGKIAKQMTGIDVDDMIHIQETTKTDVPPPLLKIIGKAYEFILLPKEVPNYPGIRRNTIIRLDAVPPNASPYLLIDQPGEAGTSSAEKPESHSEQLVHEHASTLHEQPKEVMAPPSTPIIPPTTPSTISAAANIVCSAAQQSVPATDQTPEIKKASLPEPTGTKAKKSKDSATTSDTDIDIASIRTVDQTPEIKKVEQPGPISAKAKKSKGSATTSDTDTDIASMHTVDQTPEIKKLEQPGPISAKAKKSKGSATTSETDTDTASHLP</sequence>
<dbReference type="InterPro" id="IPR003871">
    <property type="entry name" value="RFA1B/D_OB_1st"/>
</dbReference>
<dbReference type="CDD" id="cd04480">
    <property type="entry name" value="RPA1_DBD_A_like"/>
    <property type="match status" value="1"/>
</dbReference>
<gene>
    <name evidence="3" type="ORF">LUZ61_014362</name>
</gene>
<reference evidence="3 4" key="1">
    <citation type="journal article" date="2022" name="Cell">
        <title>Repeat-based holocentromeres influence genome architecture and karyotype evolution.</title>
        <authorList>
            <person name="Hofstatter P.G."/>
            <person name="Thangavel G."/>
            <person name="Lux T."/>
            <person name="Neumann P."/>
            <person name="Vondrak T."/>
            <person name="Novak P."/>
            <person name="Zhang M."/>
            <person name="Costa L."/>
            <person name="Castellani M."/>
            <person name="Scott A."/>
            <person name="Toegelov H."/>
            <person name="Fuchs J."/>
            <person name="Mata-Sucre Y."/>
            <person name="Dias Y."/>
            <person name="Vanzela A.L.L."/>
            <person name="Huettel B."/>
            <person name="Almeida C.C.S."/>
            <person name="Simkova H."/>
            <person name="Souza G."/>
            <person name="Pedrosa-Harand A."/>
            <person name="Macas J."/>
            <person name="Mayer K.F.X."/>
            <person name="Houben A."/>
            <person name="Marques A."/>
        </authorList>
    </citation>
    <scope>NUCLEOTIDE SEQUENCE [LARGE SCALE GENOMIC DNA]</scope>
    <source>
        <strain evidence="3">RhyTen1mFocal</strain>
    </source>
</reference>
<dbReference type="Proteomes" id="UP001210211">
    <property type="component" value="Unassembled WGS sequence"/>
</dbReference>
<protein>
    <recommendedName>
        <fullName evidence="2">Replication protein A 70 kDa DNA-binding subunit B/D first OB fold domain-containing protein</fullName>
    </recommendedName>
</protein>
<evidence type="ECO:0000256" key="1">
    <source>
        <dbReference type="SAM" id="MobiDB-lite"/>
    </source>
</evidence>
<dbReference type="InterPro" id="IPR012340">
    <property type="entry name" value="NA-bd_OB-fold"/>
</dbReference>
<keyword evidence="4" id="KW-1185">Reference proteome</keyword>
<feature type="compositionally biased region" description="Low complexity" evidence="1">
    <location>
        <begin position="563"/>
        <end position="579"/>
    </location>
</feature>
<comment type="caution">
    <text evidence="3">The sequence shown here is derived from an EMBL/GenBank/DDBJ whole genome shotgun (WGS) entry which is preliminary data.</text>
</comment>
<dbReference type="Gene3D" id="2.40.50.140">
    <property type="entry name" value="Nucleic acid-binding proteins"/>
    <property type="match status" value="3"/>
</dbReference>
<evidence type="ECO:0000259" key="2">
    <source>
        <dbReference type="Pfam" id="PF02721"/>
    </source>
</evidence>
<name>A0AAD5WCA1_9POAL</name>
<evidence type="ECO:0000313" key="3">
    <source>
        <dbReference type="EMBL" id="KAJ3685198.1"/>
    </source>
</evidence>